<evidence type="ECO:0000313" key="4">
    <source>
        <dbReference type="Proteomes" id="UP001601444"/>
    </source>
</evidence>
<evidence type="ECO:0008006" key="5">
    <source>
        <dbReference type="Google" id="ProtNLM"/>
    </source>
</evidence>
<reference evidence="3 4" key="1">
    <citation type="submission" date="2024-10" db="EMBL/GenBank/DDBJ databases">
        <title>The Natural Products Discovery Center: Release of the First 8490 Sequenced Strains for Exploring Actinobacteria Biosynthetic Diversity.</title>
        <authorList>
            <person name="Kalkreuter E."/>
            <person name="Kautsar S.A."/>
            <person name="Yang D."/>
            <person name="Bader C.D."/>
            <person name="Teijaro C.N."/>
            <person name="Fluegel L."/>
            <person name="Davis C.M."/>
            <person name="Simpson J.R."/>
            <person name="Lauterbach L."/>
            <person name="Steele A.D."/>
            <person name="Gui C."/>
            <person name="Meng S."/>
            <person name="Li G."/>
            <person name="Viehrig K."/>
            <person name="Ye F."/>
            <person name="Su P."/>
            <person name="Kiefer A.F."/>
            <person name="Nichols A."/>
            <person name="Cepeda A.J."/>
            <person name="Yan W."/>
            <person name="Fan B."/>
            <person name="Jiang Y."/>
            <person name="Adhikari A."/>
            <person name="Zheng C.-J."/>
            <person name="Schuster L."/>
            <person name="Cowan T.M."/>
            <person name="Smanski M.J."/>
            <person name="Chevrette M.G."/>
            <person name="De Carvalho L.P.S."/>
            <person name="Shen B."/>
        </authorList>
    </citation>
    <scope>NUCLEOTIDE SEQUENCE [LARGE SCALE GENOMIC DNA]</scope>
    <source>
        <strain evidence="3 4">NPDC004045</strain>
    </source>
</reference>
<feature type="transmembrane region" description="Helical" evidence="2">
    <location>
        <begin position="91"/>
        <end position="109"/>
    </location>
</feature>
<protein>
    <recommendedName>
        <fullName evidence="5">DUF2516 domain-containing protein</fullName>
    </recommendedName>
</protein>
<accession>A0ABW6PQ07</accession>
<keyword evidence="2" id="KW-0812">Transmembrane</keyword>
<organism evidence="3 4">
    <name type="scientific">Nocardia thailandica</name>
    <dbReference type="NCBI Taxonomy" id="257275"/>
    <lineage>
        <taxon>Bacteria</taxon>
        <taxon>Bacillati</taxon>
        <taxon>Actinomycetota</taxon>
        <taxon>Actinomycetes</taxon>
        <taxon>Mycobacteriales</taxon>
        <taxon>Nocardiaceae</taxon>
        <taxon>Nocardia</taxon>
    </lineage>
</organism>
<comment type="caution">
    <text evidence="3">The sequence shown here is derived from an EMBL/GenBank/DDBJ whole genome shotgun (WGS) entry which is preliminary data.</text>
</comment>
<proteinExistence type="predicted"/>
<feature type="region of interest" description="Disordered" evidence="1">
    <location>
        <begin position="1"/>
        <end position="31"/>
    </location>
</feature>
<feature type="transmembrane region" description="Helical" evidence="2">
    <location>
        <begin position="67"/>
        <end position="85"/>
    </location>
</feature>
<gene>
    <name evidence="3" type="ORF">ACFYTF_16795</name>
</gene>
<dbReference type="Proteomes" id="UP001601444">
    <property type="component" value="Unassembled WGS sequence"/>
</dbReference>
<evidence type="ECO:0000313" key="3">
    <source>
        <dbReference type="EMBL" id="MFF0544490.1"/>
    </source>
</evidence>
<keyword evidence="4" id="KW-1185">Reference proteome</keyword>
<evidence type="ECO:0000256" key="2">
    <source>
        <dbReference type="SAM" id="Phobius"/>
    </source>
</evidence>
<dbReference type="EMBL" id="JBIAMX010000009">
    <property type="protein sequence ID" value="MFF0544490.1"/>
    <property type="molecule type" value="Genomic_DNA"/>
</dbReference>
<name>A0ABW6PQ07_9NOCA</name>
<keyword evidence="2" id="KW-1133">Transmembrane helix</keyword>
<keyword evidence="2" id="KW-0472">Membrane</keyword>
<evidence type="ECO:0000256" key="1">
    <source>
        <dbReference type="SAM" id="MobiDB-lite"/>
    </source>
</evidence>
<dbReference type="RefSeq" id="WP_387701028.1">
    <property type="nucleotide sequence ID" value="NZ_JBIAMX010000009.1"/>
</dbReference>
<sequence length="123" mass="12988">MGLLPADPDYGRRPGSPGRIRADPGLGDNPDFHPDIGSDLVIRAVTCARLDVSDRRSAVATGEEADMVWKVIGIVVVAWIALSILTALVKGLMPLLVIAAIGTGLYLLYKAVQGGERTKIGKP</sequence>